<reference evidence="3 4" key="1">
    <citation type="journal article" date="2014" name="Genome Announc.">
        <title>Draft genome sequence of Sclerotinia borealis, a psychrophilic plant pathogenic fungus.</title>
        <authorList>
            <person name="Mardanov A.V."/>
            <person name="Beletsky A.V."/>
            <person name="Kadnikov V.V."/>
            <person name="Ignatov A.N."/>
            <person name="Ravin N.V."/>
        </authorList>
    </citation>
    <scope>NUCLEOTIDE SEQUENCE [LARGE SCALE GENOMIC DNA]</scope>
    <source>
        <strain evidence="4">F-4157</strain>
    </source>
</reference>
<feature type="region of interest" description="Disordered" evidence="1">
    <location>
        <begin position="404"/>
        <end position="440"/>
    </location>
</feature>
<organism evidence="3 4">
    <name type="scientific">Sclerotinia borealis (strain F-4128)</name>
    <dbReference type="NCBI Taxonomy" id="1432307"/>
    <lineage>
        <taxon>Eukaryota</taxon>
        <taxon>Fungi</taxon>
        <taxon>Dikarya</taxon>
        <taxon>Ascomycota</taxon>
        <taxon>Pezizomycotina</taxon>
        <taxon>Leotiomycetes</taxon>
        <taxon>Helotiales</taxon>
        <taxon>Sclerotiniaceae</taxon>
        <taxon>Sclerotinia</taxon>
    </lineage>
</organism>
<keyword evidence="4" id="KW-1185">Reference proteome</keyword>
<dbReference type="Gene3D" id="3.90.70.80">
    <property type="match status" value="1"/>
</dbReference>
<accession>W9CQ72</accession>
<dbReference type="PROSITE" id="PS50802">
    <property type="entry name" value="OTU"/>
    <property type="match status" value="1"/>
</dbReference>
<dbReference type="InterPro" id="IPR003323">
    <property type="entry name" value="OTU_dom"/>
</dbReference>
<feature type="region of interest" description="Disordered" evidence="1">
    <location>
        <begin position="76"/>
        <end position="154"/>
    </location>
</feature>
<evidence type="ECO:0000256" key="1">
    <source>
        <dbReference type="SAM" id="MobiDB-lite"/>
    </source>
</evidence>
<sequence>MDDATLARVLARNPNINVPRPRYRRPDFTQPFQWTKPSAHVPQQATAFRRGIPYTLKRKWLRDDQLKTPWYELHPELRASPDKSPPPPPTVTTAVSPGGSKTATAGEEKKAEGHEQGQQTRSPKRQKIEPKTPKGKGKGQGIPPPIKPRVPVPGAPPTLVPSILPISPQAVLAPRVRNAETRKMSETWAGPGTYEYKWKDDPNVDENRSVRDGIPANWKELPQVREMPVRKKDDNWAKNNFQYMGDQKFYSMTIPASGDCFFGAISMALYGTTQYWHFVKYCHLWFFRYVLLHPAHPRYEFYWHLNAVAGANNKNMWHQPSIPHAWQSSELFNVTADIYNLFIILYEQLPMPTDPTKSTKQQDDQTIGLFGQYNATHVFFHLINRNHYQTLVPSHNHEAQFPFPDGMTIVPRPGRTKQRPPGGRGRSILPPPIAQPIIPEPNDLDITRVLGINTQDGALDLDLIKKWIEEEWSEAARKNDQTSVKWWVRKEKEREKGKENEKETETEKGKDDKNKAGSSKVAAMSTSGKPTNQQLASKLGNILS</sequence>
<evidence type="ECO:0000313" key="3">
    <source>
        <dbReference type="EMBL" id="ESZ97986.1"/>
    </source>
</evidence>
<feature type="region of interest" description="Disordered" evidence="1">
    <location>
        <begin position="488"/>
        <end position="544"/>
    </location>
</feature>
<feature type="compositionally biased region" description="Basic and acidic residues" evidence="1">
    <location>
        <begin position="488"/>
        <end position="515"/>
    </location>
</feature>
<dbReference type="OrthoDB" id="3540583at2759"/>
<proteinExistence type="predicted"/>
<dbReference type="HOGENOM" id="CLU_500737_0_0_1"/>
<evidence type="ECO:0000259" key="2">
    <source>
        <dbReference type="PROSITE" id="PS50802"/>
    </source>
</evidence>
<dbReference type="Proteomes" id="UP000019487">
    <property type="component" value="Unassembled WGS sequence"/>
</dbReference>
<protein>
    <recommendedName>
        <fullName evidence="2">OTU domain-containing protein</fullName>
    </recommendedName>
</protein>
<dbReference type="CDD" id="cd22744">
    <property type="entry name" value="OTU"/>
    <property type="match status" value="1"/>
</dbReference>
<feature type="compositionally biased region" description="Polar residues" evidence="1">
    <location>
        <begin position="524"/>
        <end position="536"/>
    </location>
</feature>
<feature type="domain" description="OTU" evidence="2">
    <location>
        <begin position="249"/>
        <end position="394"/>
    </location>
</feature>
<gene>
    <name evidence="3" type="ORF">SBOR_1657</name>
</gene>
<name>W9CQ72_SCLBF</name>
<evidence type="ECO:0000313" key="4">
    <source>
        <dbReference type="Proteomes" id="UP000019487"/>
    </source>
</evidence>
<comment type="caution">
    <text evidence="3">The sequence shown here is derived from an EMBL/GenBank/DDBJ whole genome shotgun (WGS) entry which is preliminary data.</text>
</comment>
<feature type="compositionally biased region" description="Pro residues" evidence="1">
    <location>
        <begin position="142"/>
        <end position="154"/>
    </location>
</feature>
<dbReference type="EMBL" id="AYSA01000058">
    <property type="protein sequence ID" value="ESZ97986.1"/>
    <property type="molecule type" value="Genomic_DNA"/>
</dbReference>
<feature type="compositionally biased region" description="Basic and acidic residues" evidence="1">
    <location>
        <begin position="106"/>
        <end position="115"/>
    </location>
</feature>
<dbReference type="AlphaFoldDB" id="W9CQ72"/>